<comment type="caution">
    <text evidence="1">The sequence shown here is derived from an EMBL/GenBank/DDBJ whole genome shotgun (WGS) entry which is preliminary data.</text>
</comment>
<dbReference type="Proteomes" id="UP000762676">
    <property type="component" value="Unassembled WGS sequence"/>
</dbReference>
<dbReference type="EMBL" id="BMAT01005528">
    <property type="protein sequence ID" value="GFR94888.1"/>
    <property type="molecule type" value="Genomic_DNA"/>
</dbReference>
<gene>
    <name evidence="1" type="ORF">ElyMa_002678500</name>
</gene>
<accession>A0AAV4HAB7</accession>
<dbReference type="AlphaFoldDB" id="A0AAV4HAB7"/>
<name>A0AAV4HAB7_9GAST</name>
<organism evidence="1 2">
    <name type="scientific">Elysia marginata</name>
    <dbReference type="NCBI Taxonomy" id="1093978"/>
    <lineage>
        <taxon>Eukaryota</taxon>
        <taxon>Metazoa</taxon>
        <taxon>Spiralia</taxon>
        <taxon>Lophotrochozoa</taxon>
        <taxon>Mollusca</taxon>
        <taxon>Gastropoda</taxon>
        <taxon>Heterobranchia</taxon>
        <taxon>Euthyneura</taxon>
        <taxon>Panpulmonata</taxon>
        <taxon>Sacoglossa</taxon>
        <taxon>Placobranchoidea</taxon>
        <taxon>Plakobranchidae</taxon>
        <taxon>Elysia</taxon>
    </lineage>
</organism>
<keyword evidence="2" id="KW-1185">Reference proteome</keyword>
<evidence type="ECO:0000313" key="1">
    <source>
        <dbReference type="EMBL" id="GFR94888.1"/>
    </source>
</evidence>
<reference evidence="1 2" key="1">
    <citation type="journal article" date="2021" name="Elife">
        <title>Chloroplast acquisition without the gene transfer in kleptoplastic sea slugs, Plakobranchus ocellatus.</title>
        <authorList>
            <person name="Maeda T."/>
            <person name="Takahashi S."/>
            <person name="Yoshida T."/>
            <person name="Shimamura S."/>
            <person name="Takaki Y."/>
            <person name="Nagai Y."/>
            <person name="Toyoda A."/>
            <person name="Suzuki Y."/>
            <person name="Arimoto A."/>
            <person name="Ishii H."/>
            <person name="Satoh N."/>
            <person name="Nishiyama T."/>
            <person name="Hasebe M."/>
            <person name="Maruyama T."/>
            <person name="Minagawa J."/>
            <person name="Obokata J."/>
            <person name="Shigenobu S."/>
        </authorList>
    </citation>
    <scope>NUCLEOTIDE SEQUENCE [LARGE SCALE GENOMIC DNA]</scope>
</reference>
<proteinExistence type="predicted"/>
<protein>
    <submittedName>
        <fullName evidence="1">Uncharacterized protein</fullName>
    </submittedName>
</protein>
<evidence type="ECO:0000313" key="2">
    <source>
        <dbReference type="Proteomes" id="UP000762676"/>
    </source>
</evidence>
<sequence length="217" mass="24961">MYPRSPATVTAGPWTLAFRVQSATSVKVYDDWNHDGRHDDQPLAGNFPLDCVRMFDYASCDRDFRSHILDDWNGITEVYISVIKDDLEVAYVIFNAAGTDRISWFQKNKITNSTWFPAIRDDNLTWRSKLSGYCIPNLCRRFYLYGPETGCNDEWFYFMVFDIKTDWCDWAWGYVVPNGHPIITYSPSSGRASFGSNLGALPRGEFADVMAVYVKFT</sequence>